<evidence type="ECO:0000313" key="1">
    <source>
        <dbReference type="EMBL" id="JAD79886.1"/>
    </source>
</evidence>
<protein>
    <submittedName>
        <fullName evidence="1">Uncharacterized protein</fullName>
    </submittedName>
</protein>
<accession>A0A0A9CW97</accession>
<sequence length="137" mass="14506">MTAHAFSASTVVKFGNAPPFGMVPAQPFNFSSSVEMPHFSLAQDALAAASPPAGDYNLNFSMSSGFLGANRGTLQSNSQPSFSGHHHQQLQRLDGSFLFGHAAATAHPASENQLTASAALQLWDGFRHSGMKEKSKN</sequence>
<name>A0A0A9CW97_ARUDO</name>
<organism evidence="1">
    <name type="scientific">Arundo donax</name>
    <name type="common">Giant reed</name>
    <name type="synonym">Donax arundinaceus</name>
    <dbReference type="NCBI Taxonomy" id="35708"/>
    <lineage>
        <taxon>Eukaryota</taxon>
        <taxon>Viridiplantae</taxon>
        <taxon>Streptophyta</taxon>
        <taxon>Embryophyta</taxon>
        <taxon>Tracheophyta</taxon>
        <taxon>Spermatophyta</taxon>
        <taxon>Magnoliopsida</taxon>
        <taxon>Liliopsida</taxon>
        <taxon>Poales</taxon>
        <taxon>Poaceae</taxon>
        <taxon>PACMAD clade</taxon>
        <taxon>Arundinoideae</taxon>
        <taxon>Arundineae</taxon>
        <taxon>Arundo</taxon>
    </lineage>
</organism>
<reference evidence="1" key="1">
    <citation type="submission" date="2014-09" db="EMBL/GenBank/DDBJ databases">
        <authorList>
            <person name="Magalhaes I.L.F."/>
            <person name="Oliveira U."/>
            <person name="Santos F.R."/>
            <person name="Vidigal T.H.D.A."/>
            <person name="Brescovit A.D."/>
            <person name="Santos A.J."/>
        </authorList>
    </citation>
    <scope>NUCLEOTIDE SEQUENCE</scope>
    <source>
        <tissue evidence="1">Shoot tissue taken approximately 20 cm above the soil surface</tissue>
    </source>
</reference>
<dbReference type="AlphaFoldDB" id="A0A0A9CW97"/>
<dbReference type="EMBL" id="GBRH01218009">
    <property type="protein sequence ID" value="JAD79886.1"/>
    <property type="molecule type" value="Transcribed_RNA"/>
</dbReference>
<reference evidence="1" key="2">
    <citation type="journal article" date="2015" name="Data Brief">
        <title>Shoot transcriptome of the giant reed, Arundo donax.</title>
        <authorList>
            <person name="Barrero R.A."/>
            <person name="Guerrero F.D."/>
            <person name="Moolhuijzen P."/>
            <person name="Goolsby J.A."/>
            <person name="Tidwell J."/>
            <person name="Bellgard S.E."/>
            <person name="Bellgard M.I."/>
        </authorList>
    </citation>
    <scope>NUCLEOTIDE SEQUENCE</scope>
    <source>
        <tissue evidence="1">Shoot tissue taken approximately 20 cm above the soil surface</tissue>
    </source>
</reference>
<proteinExistence type="predicted"/>